<evidence type="ECO:0000256" key="1">
    <source>
        <dbReference type="SAM" id="MobiDB-lite"/>
    </source>
</evidence>
<evidence type="ECO:0000256" key="2">
    <source>
        <dbReference type="SAM" id="Phobius"/>
    </source>
</evidence>
<feature type="compositionally biased region" description="Low complexity" evidence="1">
    <location>
        <begin position="55"/>
        <end position="69"/>
    </location>
</feature>
<dbReference type="AlphaFoldDB" id="J9H9F7"/>
<feature type="transmembrane region" description="Helical" evidence="2">
    <location>
        <begin position="253"/>
        <end position="271"/>
    </location>
</feature>
<name>J9H9F7_9ZZZZ</name>
<dbReference type="EMBL" id="AMCI01000003">
    <property type="protein sequence ID" value="EJX11190.1"/>
    <property type="molecule type" value="Genomic_DNA"/>
</dbReference>
<accession>J9H9F7</accession>
<keyword evidence="2" id="KW-0812">Transmembrane</keyword>
<keyword evidence="2" id="KW-0472">Membrane</keyword>
<proteinExistence type="predicted"/>
<feature type="region of interest" description="Disordered" evidence="1">
    <location>
        <begin position="1"/>
        <end position="69"/>
    </location>
</feature>
<feature type="transmembrane region" description="Helical" evidence="2">
    <location>
        <begin position="151"/>
        <end position="170"/>
    </location>
</feature>
<keyword evidence="2" id="KW-1133">Transmembrane helix</keyword>
<feature type="transmembrane region" description="Helical" evidence="2">
    <location>
        <begin position="176"/>
        <end position="196"/>
    </location>
</feature>
<feature type="transmembrane region" description="Helical" evidence="2">
    <location>
        <begin position="226"/>
        <end position="246"/>
    </location>
</feature>
<feature type="transmembrane region" description="Helical" evidence="2">
    <location>
        <begin position="112"/>
        <end position="131"/>
    </location>
</feature>
<evidence type="ECO:0000313" key="3">
    <source>
        <dbReference type="EMBL" id="EJX11190.1"/>
    </source>
</evidence>
<feature type="transmembrane region" description="Helical" evidence="2">
    <location>
        <begin position="75"/>
        <end position="100"/>
    </location>
</feature>
<protein>
    <submittedName>
        <fullName evidence="3">PAP2 superfamily domain protein</fullName>
    </submittedName>
</protein>
<reference evidence="3" key="1">
    <citation type="journal article" date="2012" name="PLoS ONE">
        <title>Gene sets for utilization of primary and secondary nutrition supplies in the distal gut of endangered iberian lynx.</title>
        <authorList>
            <person name="Alcaide M."/>
            <person name="Messina E."/>
            <person name="Richter M."/>
            <person name="Bargiela R."/>
            <person name="Peplies J."/>
            <person name="Huws S.A."/>
            <person name="Newbold C.J."/>
            <person name="Golyshin P.N."/>
            <person name="Simon M.A."/>
            <person name="Lopez G."/>
            <person name="Yakimov M.M."/>
            <person name="Ferrer M."/>
        </authorList>
    </citation>
    <scope>NUCLEOTIDE SEQUENCE</scope>
</reference>
<gene>
    <name evidence="3" type="ORF">EVA_00135</name>
</gene>
<comment type="caution">
    <text evidence="3">The sequence shown here is derived from an EMBL/GenBank/DDBJ whole genome shotgun (WGS) entry which is preliminary data.</text>
</comment>
<organism evidence="3">
    <name type="scientific">gut metagenome</name>
    <dbReference type="NCBI Taxonomy" id="749906"/>
    <lineage>
        <taxon>unclassified sequences</taxon>
        <taxon>metagenomes</taxon>
        <taxon>organismal metagenomes</taxon>
    </lineage>
</organism>
<sequence>MERNDTPLPEQKPQPADELSEPTTDTPATSKVPFAPSKEDEAGPVVSEPATADVPSAEAATSATSSSPEKGGLMLAARVLSAIFTPFMVPFVGFFLLFFFTYLRIMPLQYKLIMLGIVYCFTILMPMLFIYLYQKLSGEGLRALGERKKRFVPYVLTLTSYLACLFTLYRLHLPRYLSGILVAALLCMIGCTLLNFRWKVSTHTASSGLLIGGLLSYSFLFQFNPVGWLSFFILLAGMLGSARIIVKQHTLGEVFTGFVVGLFCGVIGILFI</sequence>